<organism evidence="3 4">
    <name type="scientific">Astrephomene gubernaculifera</name>
    <dbReference type="NCBI Taxonomy" id="47775"/>
    <lineage>
        <taxon>Eukaryota</taxon>
        <taxon>Viridiplantae</taxon>
        <taxon>Chlorophyta</taxon>
        <taxon>core chlorophytes</taxon>
        <taxon>Chlorophyceae</taxon>
        <taxon>CS clade</taxon>
        <taxon>Chlamydomonadales</taxon>
        <taxon>Astrephomenaceae</taxon>
        <taxon>Astrephomene</taxon>
    </lineage>
</organism>
<feature type="region of interest" description="Disordered" evidence="1">
    <location>
        <begin position="442"/>
        <end position="488"/>
    </location>
</feature>
<protein>
    <submittedName>
        <fullName evidence="3">Uncharacterized protein</fullName>
    </submittedName>
</protein>
<feature type="region of interest" description="Disordered" evidence="1">
    <location>
        <begin position="778"/>
        <end position="801"/>
    </location>
</feature>
<evidence type="ECO:0000256" key="2">
    <source>
        <dbReference type="SAM" id="Phobius"/>
    </source>
</evidence>
<proteinExistence type="predicted"/>
<keyword evidence="2" id="KW-1133">Transmembrane helix</keyword>
<reference evidence="3 4" key="1">
    <citation type="journal article" date="2021" name="Sci. Rep.">
        <title>Genome sequencing of the multicellular alga Astrephomene provides insights into convergent evolution of germ-soma differentiation.</title>
        <authorList>
            <person name="Yamashita S."/>
            <person name="Yamamoto K."/>
            <person name="Matsuzaki R."/>
            <person name="Suzuki S."/>
            <person name="Yamaguchi H."/>
            <person name="Hirooka S."/>
            <person name="Minakuchi Y."/>
            <person name="Miyagishima S."/>
            <person name="Kawachi M."/>
            <person name="Toyoda A."/>
            <person name="Nozaki H."/>
        </authorList>
    </citation>
    <scope>NUCLEOTIDE SEQUENCE [LARGE SCALE GENOMIC DNA]</scope>
    <source>
        <strain evidence="3 4">NIES-4017</strain>
    </source>
</reference>
<feature type="region of interest" description="Disordered" evidence="1">
    <location>
        <begin position="1381"/>
        <end position="1401"/>
    </location>
</feature>
<evidence type="ECO:0000313" key="3">
    <source>
        <dbReference type="EMBL" id="GFR42574.1"/>
    </source>
</evidence>
<comment type="caution">
    <text evidence="3">The sequence shown here is derived from an EMBL/GenBank/DDBJ whole genome shotgun (WGS) entry which is preliminary data.</text>
</comment>
<dbReference type="Proteomes" id="UP001054857">
    <property type="component" value="Unassembled WGS sequence"/>
</dbReference>
<evidence type="ECO:0000313" key="4">
    <source>
        <dbReference type="Proteomes" id="UP001054857"/>
    </source>
</evidence>
<feature type="transmembrane region" description="Helical" evidence="2">
    <location>
        <begin position="141"/>
        <end position="161"/>
    </location>
</feature>
<sequence>MVYRTIFAVLKHALIPDDQPSYGTLCTLMSRTQLDRCCSGSTKSSLRRTASLVWKQDVWSSTSHSTGAYQAVFMLCKPLGVWAFLPTIIALSGGLCWLLGVRWLPALKGATGLPACLVHAAQAEGSSGHACMLRCASVHTFMVLLVTACVLSLAAALLAVAGRRRQHQDRKGVDSISTVKGLARRGQQQHGGGWRCGVSRWQQQETELQQCSLAPCPRRNAPTDKESCLLGCTTMYDNALWAALGAVHGLQYRPVTHSCQVHLRLAGLEPGQLQLGWQAHLSRLFASRGWCVLNSAVRRGSICISFTLAGMRFFTSAASASAAAGSAAEGQGAAARGPDHSSGGGSSDGSANSSYAPVDACAASLQAALDCVASVLSVPEQLLASLGLRREELPEGFSITVQAVADDGRCHRVCYKLQPDNCWTRELLPSGFGEVHCPNSLEDASGSTASPDRTALPADAAESNAPAGADAPDVSKKASGSTAEHAVSREEALLPPLMATAASWTAAAPGAAREWHMDAPLVLMGVPEPQGAGAGFAAGAAHAAMGTALSRGVGAAMVSDGAGGEGWSVQRYEAIVRTRPSLPAAVEGRGAPADGGGADGSCNDVSAMELFGPDDVAHLEIQAQLLGMAGEVSELHVEHTFLGGVIGDKGHSLLSCGSHVGAGHSGSGLETAAAVAEAASQPAMSDALHSAEASVPGGIWHLVLRQQQPSPHTATPLATSELTWRKGFRSVSGTTSNAAAAGALPLPSWKPQLVDLSLWRGRELLAARVVLLIPSDEHDSHRHSGHAAAFPRGSSEEQGRLADRPWADELRQLLSTQPADAAQNVLIDLGLLLSGAFENLAFRRCVRRQPSGLLGAGMAAAGALAAASEEPSGGATRDPASDQQTLLILDLGCGLLSLVLKHGACSLAKLLWRSLEELNFGAEEVLLHASGIENGLPLLHAAVTSGELQPVQLVLTWYTAACVPEPWLQPVRLGGSPAVLTPLVLASASVPPGFLLSYILRNHPQALAAWRVPVNGASGRSAAVAAGLWRTVLAEDARMALSPAAAAAAALCRWWRREPRRQAATVASFSTQLPCEAGGLSSENVACGLEGGPASKSGSTAAFPTVCDVGGSSVGVSGSSWRAMDAATGPKAAGVRSRRCGLAAAAAALGKSGMATPSGVPALDLDRFVAQRTRALMLGFQCAIILNQTLSQLKAIVSAFGATCPAPAAAAVSDAGIGGSSGGWAWLAVVRATGRCVVGRLWWTAVEAAVAAAVAVYGLKRYTACCVVLTFLRCAFQGGDGVLLPPSEMNATGWQMAVAHVLFVFITACCNQPCRRVNLVLRLMEGLAASHMYLKYGVTNDAKTAVVRALAVNLMGWCVSAMLRGKAAQSLRLRQERQLLKTREASATPRPATANTGSSFSPSAVDAGALVMSPEGMHVKKEL</sequence>
<name>A0AAD3HIH8_9CHLO</name>
<dbReference type="EMBL" id="BMAR01000003">
    <property type="protein sequence ID" value="GFR42574.1"/>
    <property type="molecule type" value="Genomic_DNA"/>
</dbReference>
<accession>A0AAD3HIH8</accession>
<keyword evidence="4" id="KW-1185">Reference proteome</keyword>
<keyword evidence="2" id="KW-0472">Membrane</keyword>
<evidence type="ECO:0000256" key="1">
    <source>
        <dbReference type="SAM" id="MobiDB-lite"/>
    </source>
</evidence>
<gene>
    <name evidence="3" type="ORF">Agub_g3501</name>
</gene>
<feature type="region of interest" description="Disordered" evidence="1">
    <location>
        <begin position="331"/>
        <end position="350"/>
    </location>
</feature>
<feature type="transmembrane region" description="Helical" evidence="2">
    <location>
        <begin position="79"/>
        <end position="100"/>
    </location>
</feature>
<keyword evidence="2" id="KW-0812">Transmembrane</keyword>